<geneLocation type="plasmid" evidence="1 2">
    <name>PBr_cp32-10</name>
</geneLocation>
<evidence type="ECO:0000313" key="2">
    <source>
        <dbReference type="Proteomes" id="UP000006103"/>
    </source>
</evidence>
<gene>
    <name evidence="1" type="ORF">BGAPBR_Q0001</name>
</gene>
<accession>B8F178</accession>
<dbReference type="AlphaFoldDB" id="B8F178"/>
<dbReference type="EMBL" id="CP001306">
    <property type="protein sequence ID" value="ACL34687.1"/>
    <property type="molecule type" value="Genomic_DNA"/>
</dbReference>
<dbReference type="Proteomes" id="UP000006103">
    <property type="component" value="Plasmid PBr_cp32-10"/>
</dbReference>
<keyword evidence="1" id="KW-0614">Plasmid</keyword>
<sequence>MCNLRKAKLVDKVSALELYQYSIFFRNYIENVAEDCLKNGLVLEVLVAMLVRQNFLD</sequence>
<reference evidence="1 2" key="1">
    <citation type="journal article" date="2011" name="J. Bacteriol.">
        <title>Whole-genome sequences of two Borrelia afzelii and two Borrelia garinii Lyme disease agent isolates.</title>
        <authorList>
            <person name="Casjens S.R."/>
            <person name="Mongodin E.F."/>
            <person name="Qiu W.-G."/>
            <person name="Dunn J.J."/>
            <person name="Luft B.J."/>
            <person name="Fraser-Liggett C.M."/>
            <person name="Schutzer S.E."/>
        </authorList>
    </citation>
    <scope>NUCLEOTIDE SEQUENCE [LARGE SCALE GENOMIC DNA]</scope>
    <source>
        <strain evidence="1 2">PBr</strain>
    </source>
</reference>
<keyword evidence="2" id="KW-1185">Reference proteome</keyword>
<name>B8F178_BORGR</name>
<evidence type="ECO:0000313" key="1">
    <source>
        <dbReference type="EMBL" id="ACL34687.1"/>
    </source>
</evidence>
<protein>
    <submittedName>
        <fullName evidence="1">Uncharacterized protein</fullName>
    </submittedName>
</protein>
<organism evidence="1 2">
    <name type="scientific">Borreliella garinii PBr</name>
    <dbReference type="NCBI Taxonomy" id="498743"/>
    <lineage>
        <taxon>Bacteria</taxon>
        <taxon>Pseudomonadati</taxon>
        <taxon>Spirochaetota</taxon>
        <taxon>Spirochaetia</taxon>
        <taxon>Spirochaetales</taxon>
        <taxon>Borreliaceae</taxon>
        <taxon>Borreliella</taxon>
    </lineage>
</organism>
<proteinExistence type="predicted"/>